<protein>
    <recommendedName>
        <fullName evidence="1">site-specific DNA-methyltransferase (adenine-specific)</fullName>
        <ecNumber evidence="1">2.1.1.72</ecNumber>
    </recommendedName>
</protein>
<accession>A0A7X2P6J7</accession>
<evidence type="ECO:0000256" key="2">
    <source>
        <dbReference type="ARBA" id="ARBA00022603"/>
    </source>
</evidence>
<comment type="catalytic activity">
    <reaction evidence="6">
        <text>a 2'-deoxyadenosine in DNA + S-adenosyl-L-methionine = an N(6)-methyl-2'-deoxyadenosine in DNA + S-adenosyl-L-homocysteine + H(+)</text>
        <dbReference type="Rhea" id="RHEA:15197"/>
        <dbReference type="Rhea" id="RHEA-COMP:12418"/>
        <dbReference type="Rhea" id="RHEA-COMP:12419"/>
        <dbReference type="ChEBI" id="CHEBI:15378"/>
        <dbReference type="ChEBI" id="CHEBI:57856"/>
        <dbReference type="ChEBI" id="CHEBI:59789"/>
        <dbReference type="ChEBI" id="CHEBI:90615"/>
        <dbReference type="ChEBI" id="CHEBI:90616"/>
        <dbReference type="EC" id="2.1.1.72"/>
    </reaction>
</comment>
<dbReference type="Pfam" id="PF02384">
    <property type="entry name" value="N6_Mtase"/>
    <property type="match status" value="1"/>
</dbReference>
<dbReference type="GO" id="GO:0009307">
    <property type="term" value="P:DNA restriction-modification system"/>
    <property type="evidence" value="ECO:0007669"/>
    <property type="project" value="UniProtKB-KW"/>
</dbReference>
<dbReference type="GO" id="GO:0008170">
    <property type="term" value="F:N-methyltransferase activity"/>
    <property type="evidence" value="ECO:0007669"/>
    <property type="project" value="InterPro"/>
</dbReference>
<dbReference type="PANTHER" id="PTHR42933">
    <property type="entry name" value="SLR6095 PROTEIN"/>
    <property type="match status" value="1"/>
</dbReference>
<keyword evidence="9" id="KW-1185">Reference proteome</keyword>
<gene>
    <name evidence="8" type="ORF">FYJ60_02160</name>
</gene>
<dbReference type="GO" id="GO:0009007">
    <property type="term" value="F:site-specific DNA-methyltransferase (adenine-specific) activity"/>
    <property type="evidence" value="ECO:0007669"/>
    <property type="project" value="UniProtKB-EC"/>
</dbReference>
<keyword evidence="5" id="KW-0680">Restriction system</keyword>
<keyword evidence="4" id="KW-0949">S-adenosyl-L-methionine</keyword>
<dbReference type="GO" id="GO:0003677">
    <property type="term" value="F:DNA binding"/>
    <property type="evidence" value="ECO:0007669"/>
    <property type="project" value="InterPro"/>
</dbReference>
<evidence type="ECO:0000256" key="6">
    <source>
        <dbReference type="ARBA" id="ARBA00047942"/>
    </source>
</evidence>
<dbReference type="EMBL" id="VUMV01000001">
    <property type="protein sequence ID" value="MST81139.1"/>
    <property type="molecule type" value="Genomic_DNA"/>
</dbReference>
<organism evidence="8 9">
    <name type="scientific">Bilifractor porci</name>
    <dbReference type="NCBI Taxonomy" id="2606636"/>
    <lineage>
        <taxon>Bacteria</taxon>
        <taxon>Bacillati</taxon>
        <taxon>Bacillota</taxon>
        <taxon>Clostridia</taxon>
        <taxon>Lachnospirales</taxon>
        <taxon>Lachnospiraceae</taxon>
        <taxon>Bilifractor</taxon>
    </lineage>
</organism>
<comment type="caution">
    <text evidence="8">The sequence shown here is derived from an EMBL/GenBank/DDBJ whole genome shotgun (WGS) entry which is preliminary data.</text>
</comment>
<evidence type="ECO:0000256" key="3">
    <source>
        <dbReference type="ARBA" id="ARBA00022679"/>
    </source>
</evidence>
<evidence type="ECO:0000313" key="8">
    <source>
        <dbReference type="EMBL" id="MST81139.1"/>
    </source>
</evidence>
<proteinExistence type="predicted"/>
<sequence length="410" mass="46501">MTLNEIFGAKESYQLPDKIMCALLSDNAVEYINSVRGSGYTDLRDYYQSDAGDRAKLKQDFTPDCVCEIVSRLMVSGGCLDMCAGTGSLGKAAARHGHTVHAQEFSERTIPFNLLDAALNGTDEILDEADCLRGTVTKSYEVHDGRVRICESKPVGKFQNVIMNPPYSMDFPDTDSYEFYGMHVPKSKADYGFVLQGLRHMEDGGRLIAVLPHGVLFRGQKEAVIRKYLVDKQLIYAVIGLADNMFMNTSIPVFILVLQKGSKETLFIDASKEFNKRGKTNYMTEDHIRHVINAFNSRTDEERYCHVAALNEITGNDYNLNIPRYVDTFVPEKLPDMGILLDELEEIEKKEQITRVQLFDMLGKLTADPEDMKIIEKHRKILKQENKKEMQQLSLFDYGNGFSYETNQSQ</sequence>
<evidence type="ECO:0000256" key="1">
    <source>
        <dbReference type="ARBA" id="ARBA00011900"/>
    </source>
</evidence>
<dbReference type="PRINTS" id="PR00507">
    <property type="entry name" value="N12N6MTFRASE"/>
</dbReference>
<feature type="domain" description="DNA methylase adenine-specific" evidence="7">
    <location>
        <begin position="59"/>
        <end position="329"/>
    </location>
</feature>
<reference evidence="8 9" key="1">
    <citation type="submission" date="2019-08" db="EMBL/GenBank/DDBJ databases">
        <title>In-depth cultivation of the pig gut microbiome towards novel bacterial diversity and tailored functional studies.</title>
        <authorList>
            <person name="Wylensek D."/>
            <person name="Hitch T.C.A."/>
            <person name="Clavel T."/>
        </authorList>
    </citation>
    <scope>NUCLEOTIDE SEQUENCE [LARGE SCALE GENOMIC DNA]</scope>
    <source>
        <strain evidence="8 9">Oil+RF-744-WCA-WT-13</strain>
    </source>
</reference>
<evidence type="ECO:0000313" key="9">
    <source>
        <dbReference type="Proteomes" id="UP000466864"/>
    </source>
</evidence>
<dbReference type="EC" id="2.1.1.72" evidence="1"/>
<evidence type="ECO:0000256" key="4">
    <source>
        <dbReference type="ARBA" id="ARBA00022691"/>
    </source>
</evidence>
<dbReference type="SUPFAM" id="SSF53335">
    <property type="entry name" value="S-adenosyl-L-methionine-dependent methyltransferases"/>
    <property type="match status" value="1"/>
</dbReference>
<dbReference type="Proteomes" id="UP000466864">
    <property type="component" value="Unassembled WGS sequence"/>
</dbReference>
<evidence type="ECO:0000256" key="5">
    <source>
        <dbReference type="ARBA" id="ARBA00022747"/>
    </source>
</evidence>
<dbReference type="InterPro" id="IPR003356">
    <property type="entry name" value="DNA_methylase_A-5"/>
</dbReference>
<dbReference type="AlphaFoldDB" id="A0A7X2P6J7"/>
<keyword evidence="2 8" id="KW-0489">Methyltransferase</keyword>
<evidence type="ECO:0000259" key="7">
    <source>
        <dbReference type="Pfam" id="PF02384"/>
    </source>
</evidence>
<dbReference type="PANTHER" id="PTHR42933:SF1">
    <property type="entry name" value="SITE-SPECIFIC DNA-METHYLTRANSFERASE (ADENINE-SPECIFIC)"/>
    <property type="match status" value="1"/>
</dbReference>
<dbReference type="Gene3D" id="3.40.50.150">
    <property type="entry name" value="Vaccinia Virus protein VP39"/>
    <property type="match status" value="1"/>
</dbReference>
<dbReference type="InterPro" id="IPR029063">
    <property type="entry name" value="SAM-dependent_MTases_sf"/>
</dbReference>
<dbReference type="InterPro" id="IPR051537">
    <property type="entry name" value="DNA_Adenine_Mtase"/>
</dbReference>
<dbReference type="GO" id="GO:0032259">
    <property type="term" value="P:methylation"/>
    <property type="evidence" value="ECO:0007669"/>
    <property type="project" value="UniProtKB-KW"/>
</dbReference>
<name>A0A7X2P6J7_9FIRM</name>
<keyword evidence="3" id="KW-0808">Transferase</keyword>